<evidence type="ECO:0000256" key="1">
    <source>
        <dbReference type="SAM" id="MobiDB-lite"/>
    </source>
</evidence>
<accession>A0A699T1Z3</accession>
<feature type="non-terminal residue" evidence="2">
    <location>
        <position position="1"/>
    </location>
</feature>
<name>A0A699T1Z3_TANCI</name>
<feature type="region of interest" description="Disordered" evidence="1">
    <location>
        <begin position="147"/>
        <end position="170"/>
    </location>
</feature>
<organism evidence="2">
    <name type="scientific">Tanacetum cinerariifolium</name>
    <name type="common">Dalmatian daisy</name>
    <name type="synonym">Chrysanthemum cinerariifolium</name>
    <dbReference type="NCBI Taxonomy" id="118510"/>
    <lineage>
        <taxon>Eukaryota</taxon>
        <taxon>Viridiplantae</taxon>
        <taxon>Streptophyta</taxon>
        <taxon>Embryophyta</taxon>
        <taxon>Tracheophyta</taxon>
        <taxon>Spermatophyta</taxon>
        <taxon>Magnoliopsida</taxon>
        <taxon>eudicotyledons</taxon>
        <taxon>Gunneridae</taxon>
        <taxon>Pentapetalae</taxon>
        <taxon>asterids</taxon>
        <taxon>campanulids</taxon>
        <taxon>Asterales</taxon>
        <taxon>Asteraceae</taxon>
        <taxon>Asteroideae</taxon>
        <taxon>Anthemideae</taxon>
        <taxon>Anthemidinae</taxon>
        <taxon>Tanacetum</taxon>
    </lineage>
</organism>
<feature type="region of interest" description="Disordered" evidence="1">
    <location>
        <begin position="1"/>
        <end position="97"/>
    </location>
</feature>
<protein>
    <submittedName>
        <fullName evidence="2">Uncharacterized protein</fullName>
    </submittedName>
</protein>
<evidence type="ECO:0000313" key="2">
    <source>
        <dbReference type="EMBL" id="GFD04217.1"/>
    </source>
</evidence>
<dbReference type="EMBL" id="BKCJ011210155">
    <property type="protein sequence ID" value="GFD04217.1"/>
    <property type="molecule type" value="Genomic_DNA"/>
</dbReference>
<gene>
    <name evidence="2" type="ORF">Tci_876186</name>
</gene>
<feature type="compositionally biased region" description="Pro residues" evidence="1">
    <location>
        <begin position="41"/>
        <end position="56"/>
    </location>
</feature>
<comment type="caution">
    <text evidence="2">The sequence shown here is derived from an EMBL/GenBank/DDBJ whole genome shotgun (WGS) entry which is preliminary data.</text>
</comment>
<reference evidence="2" key="1">
    <citation type="journal article" date="2019" name="Sci. Rep.">
        <title>Draft genome of Tanacetum cinerariifolium, the natural source of mosquito coil.</title>
        <authorList>
            <person name="Yamashiro T."/>
            <person name="Shiraishi A."/>
            <person name="Satake H."/>
            <person name="Nakayama K."/>
        </authorList>
    </citation>
    <scope>NUCLEOTIDE SEQUENCE</scope>
</reference>
<sequence>AGGDAADEANVVSNDAAVGAAEAPQVPQSPPVSPVREPTPERQPTPERPLSPPPSSPETEWVVPDPVSPTFLYEEPVEFGPVPRPTGYVDPDDIEPIFFNPQPRPMDYVESNFEVPIFFGPQPRPDNYVEPEEPDVIISMEDDTIHGGFHVESPVRSNDASKPTADAAGRVEDPSMLTILSDKLDRCMGRIATLEKDLGTS</sequence>
<dbReference type="AlphaFoldDB" id="A0A699T1Z3"/>
<feature type="non-terminal residue" evidence="2">
    <location>
        <position position="201"/>
    </location>
</feature>
<proteinExistence type="predicted"/>